<evidence type="ECO:0000313" key="1">
    <source>
        <dbReference type="EMBL" id="OUA13137.1"/>
    </source>
</evidence>
<reference evidence="1 2" key="1">
    <citation type="submission" date="2016-10" db="EMBL/GenBank/DDBJ databases">
        <title>Comparative genomics of Bacillus thuringiensis reveals a path to pathogens against multiple invertebrate hosts.</title>
        <authorList>
            <person name="Zheng J."/>
            <person name="Gao Q."/>
            <person name="Liu H."/>
            <person name="Peng D."/>
            <person name="Ruan L."/>
            <person name="Sun M."/>
        </authorList>
    </citation>
    <scope>NUCLEOTIDE SEQUENCE [LARGE SCALE GENOMIC DNA]</scope>
    <source>
        <strain evidence="1">I13</strain>
    </source>
</reference>
<dbReference type="AlphaFoldDB" id="A0A9X6KNX0"/>
<comment type="caution">
    <text evidence="1">The sequence shown here is derived from an EMBL/GenBank/DDBJ whole genome shotgun (WGS) entry which is preliminary data.</text>
</comment>
<sequence>MNMRAKFFRFQFVMEVLYKLRNFGVQNYRKNGKQKFRKSKNRDFKFNKFQHQISYQKSKINLKKNLEFPKTYFQKNIKKRAVFYRYKYI</sequence>
<protein>
    <submittedName>
        <fullName evidence="1">Uncharacterized protein</fullName>
    </submittedName>
</protein>
<dbReference type="Proteomes" id="UP000195077">
    <property type="component" value="Unassembled WGS sequence"/>
</dbReference>
<evidence type="ECO:0000313" key="2">
    <source>
        <dbReference type="Proteomes" id="UP000195077"/>
    </source>
</evidence>
<accession>A0A9X6KNX0</accession>
<proteinExistence type="predicted"/>
<name>A0A9X6KNX0_BACTU</name>
<dbReference type="EMBL" id="NFEN01000256">
    <property type="protein sequence ID" value="OUA13137.1"/>
    <property type="molecule type" value="Genomic_DNA"/>
</dbReference>
<gene>
    <name evidence="1" type="ORF">BK775_37545</name>
</gene>
<organism evidence="1 2">
    <name type="scientific">Bacillus thuringiensis</name>
    <dbReference type="NCBI Taxonomy" id="1428"/>
    <lineage>
        <taxon>Bacteria</taxon>
        <taxon>Bacillati</taxon>
        <taxon>Bacillota</taxon>
        <taxon>Bacilli</taxon>
        <taxon>Bacillales</taxon>
        <taxon>Bacillaceae</taxon>
        <taxon>Bacillus</taxon>
        <taxon>Bacillus cereus group</taxon>
    </lineage>
</organism>